<name>A0ABW5XR81_9SPHI</name>
<proteinExistence type="predicted"/>
<dbReference type="RefSeq" id="WP_377129195.1">
    <property type="nucleotide sequence ID" value="NZ_JBHUHN010000001.1"/>
</dbReference>
<dbReference type="EMBL" id="JBHUON010000019">
    <property type="protein sequence ID" value="MFD2865970.1"/>
    <property type="molecule type" value="Genomic_DNA"/>
</dbReference>
<accession>A0ABW5XR81</accession>
<comment type="caution">
    <text evidence="1">The sequence shown here is derived from an EMBL/GenBank/DDBJ whole genome shotgun (WGS) entry which is preliminary data.</text>
</comment>
<keyword evidence="2" id="KW-1185">Reference proteome</keyword>
<evidence type="ECO:0000313" key="2">
    <source>
        <dbReference type="Proteomes" id="UP001597601"/>
    </source>
</evidence>
<dbReference type="Proteomes" id="UP001597601">
    <property type="component" value="Unassembled WGS sequence"/>
</dbReference>
<evidence type="ECO:0000313" key="1">
    <source>
        <dbReference type="EMBL" id="MFD2865970.1"/>
    </source>
</evidence>
<sequence length="140" mass="15566">MKTVLKIAGVAAMVVILVCNLEYALFTGDMKNTPNKALADWWSGGTHYCGTTPNTVSATGYWQFWNQQYWTYYHNNTPTWPVYTNGGYENGWYVFTPDNNGTSCGPVRTSQCCGNTKPGVTDPFPAPYYVTTQTGGWGPY</sequence>
<gene>
    <name evidence="1" type="ORF">ACFSYC_14815</name>
</gene>
<protein>
    <submittedName>
        <fullName evidence="1">Uncharacterized protein</fullName>
    </submittedName>
</protein>
<organism evidence="1 2">
    <name type="scientific">Mucilaginibacter antarcticus</name>
    <dbReference type="NCBI Taxonomy" id="1855725"/>
    <lineage>
        <taxon>Bacteria</taxon>
        <taxon>Pseudomonadati</taxon>
        <taxon>Bacteroidota</taxon>
        <taxon>Sphingobacteriia</taxon>
        <taxon>Sphingobacteriales</taxon>
        <taxon>Sphingobacteriaceae</taxon>
        <taxon>Mucilaginibacter</taxon>
    </lineage>
</organism>
<reference evidence="2" key="1">
    <citation type="journal article" date="2019" name="Int. J. Syst. Evol. Microbiol.">
        <title>The Global Catalogue of Microorganisms (GCM) 10K type strain sequencing project: providing services to taxonomists for standard genome sequencing and annotation.</title>
        <authorList>
            <consortium name="The Broad Institute Genomics Platform"/>
            <consortium name="The Broad Institute Genome Sequencing Center for Infectious Disease"/>
            <person name="Wu L."/>
            <person name="Ma J."/>
        </authorList>
    </citation>
    <scope>NUCLEOTIDE SEQUENCE [LARGE SCALE GENOMIC DNA]</scope>
    <source>
        <strain evidence="2">KCTC 52232</strain>
    </source>
</reference>